<dbReference type="InterPro" id="IPR036390">
    <property type="entry name" value="WH_DNA-bd_sf"/>
</dbReference>
<dbReference type="OrthoDB" id="2365710at2"/>
<dbReference type="InterPro" id="IPR018490">
    <property type="entry name" value="cNMP-bd_dom_sf"/>
</dbReference>
<accession>A0A099WFV4</accession>
<dbReference type="SUPFAM" id="SSF46785">
    <property type="entry name" value="Winged helix' DNA-binding domain"/>
    <property type="match status" value="1"/>
</dbReference>
<name>A0A099WFV4_9LIST</name>
<protein>
    <recommendedName>
        <fullName evidence="4">HTH crp-type domain-containing protein</fullName>
    </recommendedName>
</protein>
<dbReference type="eggNOG" id="COG0664">
    <property type="taxonomic scope" value="Bacteria"/>
</dbReference>
<sequence>MSENHFFPDFTQQTDLMELLRGAVGFSDFSHEQRIKKGETFTRENISNFLFRIESGTVQFGYIKDRQFIFQFFLQPGDFLTLPEYSEDLPAEGCYIALNDVSGWVVDMAFVQEVLNERDPKNYIMMEHFLRTRRKFFRASIRANLEAKQRVYFCILILIEIGFRQSKNSVELPEFVTHDVLATMANVSKSLVLSVVKFLRESEMLASNKKPWVILDLNRYMLLMAEERIPTKSAV</sequence>
<keyword evidence="1" id="KW-0010">Activator</keyword>
<comment type="caution">
    <text evidence="2">The sequence shown here is derived from an EMBL/GenBank/DDBJ whole genome shotgun (WGS) entry which is preliminary data.</text>
</comment>
<dbReference type="STRING" id="1552123.EP57_02755"/>
<evidence type="ECO:0000256" key="1">
    <source>
        <dbReference type="ARBA" id="ARBA00023159"/>
    </source>
</evidence>
<evidence type="ECO:0000313" key="2">
    <source>
        <dbReference type="EMBL" id="KGL43516.1"/>
    </source>
</evidence>
<dbReference type="Proteomes" id="UP000029844">
    <property type="component" value="Unassembled WGS sequence"/>
</dbReference>
<organism evidence="2 3">
    <name type="scientific">Listeria booriae</name>
    <dbReference type="NCBI Taxonomy" id="1552123"/>
    <lineage>
        <taxon>Bacteria</taxon>
        <taxon>Bacillati</taxon>
        <taxon>Bacillota</taxon>
        <taxon>Bacilli</taxon>
        <taxon>Bacillales</taxon>
        <taxon>Listeriaceae</taxon>
        <taxon>Listeria</taxon>
    </lineage>
</organism>
<dbReference type="InterPro" id="IPR014710">
    <property type="entry name" value="RmlC-like_jellyroll"/>
</dbReference>
<evidence type="ECO:0008006" key="4">
    <source>
        <dbReference type="Google" id="ProtNLM"/>
    </source>
</evidence>
<proteinExistence type="predicted"/>
<dbReference type="AlphaFoldDB" id="A0A099WFV4"/>
<dbReference type="Gene3D" id="2.60.120.10">
    <property type="entry name" value="Jelly Rolls"/>
    <property type="match status" value="1"/>
</dbReference>
<dbReference type="RefSeq" id="WP_036083983.1">
    <property type="nucleotide sequence ID" value="NZ_CBCSHQ010000001.1"/>
</dbReference>
<keyword evidence="3" id="KW-1185">Reference proteome</keyword>
<dbReference type="EMBL" id="JNFA01000005">
    <property type="protein sequence ID" value="KGL43516.1"/>
    <property type="molecule type" value="Genomic_DNA"/>
</dbReference>
<gene>
    <name evidence="2" type="ORF">EP57_02755</name>
</gene>
<dbReference type="SUPFAM" id="SSF51206">
    <property type="entry name" value="cAMP-binding domain-like"/>
    <property type="match status" value="1"/>
</dbReference>
<evidence type="ECO:0000313" key="3">
    <source>
        <dbReference type="Proteomes" id="UP000029844"/>
    </source>
</evidence>
<reference evidence="2 3" key="1">
    <citation type="submission" date="2014-05" db="EMBL/GenBank/DDBJ databases">
        <title>Novel Listeriaceae from food processing environments.</title>
        <authorList>
            <person name="den Bakker H.C."/>
        </authorList>
    </citation>
    <scope>NUCLEOTIDE SEQUENCE [LARGE SCALE GENOMIC DNA]</scope>
    <source>
        <strain evidence="2 3">FSL A5-0281</strain>
    </source>
</reference>
<dbReference type="GeneID" id="58716353"/>